<evidence type="ECO:0000313" key="3">
    <source>
        <dbReference type="Proteomes" id="UP000813461"/>
    </source>
</evidence>
<comment type="caution">
    <text evidence="2">The sequence shown here is derived from an EMBL/GenBank/DDBJ whole genome shotgun (WGS) entry which is preliminary data.</text>
</comment>
<dbReference type="Proteomes" id="UP000813461">
    <property type="component" value="Unassembled WGS sequence"/>
</dbReference>
<evidence type="ECO:0000256" key="1">
    <source>
        <dbReference type="SAM" id="MobiDB-lite"/>
    </source>
</evidence>
<gene>
    <name evidence="2" type="ORF">FB567DRAFT_620545</name>
</gene>
<dbReference type="OrthoDB" id="6105938at2759"/>
<dbReference type="PANTHER" id="PTHR38846">
    <property type="entry name" value="C3H1-TYPE DOMAIN-CONTAINING PROTEIN"/>
    <property type="match status" value="1"/>
</dbReference>
<dbReference type="PANTHER" id="PTHR38846:SF1">
    <property type="entry name" value="C3H1-TYPE DOMAIN-CONTAINING PROTEIN"/>
    <property type="match status" value="1"/>
</dbReference>
<dbReference type="EMBL" id="JAGMVJ010000008">
    <property type="protein sequence ID" value="KAH7088222.1"/>
    <property type="molecule type" value="Genomic_DNA"/>
</dbReference>
<keyword evidence="3" id="KW-1185">Reference proteome</keyword>
<accession>A0A8K0R757</accession>
<dbReference type="AlphaFoldDB" id="A0A8K0R757"/>
<protein>
    <submittedName>
        <fullName evidence="2">Uncharacterized protein</fullName>
    </submittedName>
</protein>
<name>A0A8K0R757_9PLEO</name>
<reference evidence="2" key="1">
    <citation type="journal article" date="2021" name="Nat. Commun.">
        <title>Genetic determinants of endophytism in the Arabidopsis root mycobiome.</title>
        <authorList>
            <person name="Mesny F."/>
            <person name="Miyauchi S."/>
            <person name="Thiergart T."/>
            <person name="Pickel B."/>
            <person name="Atanasova L."/>
            <person name="Karlsson M."/>
            <person name="Huettel B."/>
            <person name="Barry K.W."/>
            <person name="Haridas S."/>
            <person name="Chen C."/>
            <person name="Bauer D."/>
            <person name="Andreopoulos W."/>
            <person name="Pangilinan J."/>
            <person name="LaButti K."/>
            <person name="Riley R."/>
            <person name="Lipzen A."/>
            <person name="Clum A."/>
            <person name="Drula E."/>
            <person name="Henrissat B."/>
            <person name="Kohler A."/>
            <person name="Grigoriev I.V."/>
            <person name="Martin F.M."/>
            <person name="Hacquard S."/>
        </authorList>
    </citation>
    <scope>NUCLEOTIDE SEQUENCE</scope>
    <source>
        <strain evidence="2">MPI-SDFR-AT-0120</strain>
    </source>
</reference>
<feature type="compositionally biased region" description="Polar residues" evidence="1">
    <location>
        <begin position="86"/>
        <end position="95"/>
    </location>
</feature>
<organism evidence="2 3">
    <name type="scientific">Paraphoma chrysanthemicola</name>
    <dbReference type="NCBI Taxonomy" id="798071"/>
    <lineage>
        <taxon>Eukaryota</taxon>
        <taxon>Fungi</taxon>
        <taxon>Dikarya</taxon>
        <taxon>Ascomycota</taxon>
        <taxon>Pezizomycotina</taxon>
        <taxon>Dothideomycetes</taxon>
        <taxon>Pleosporomycetidae</taxon>
        <taxon>Pleosporales</taxon>
        <taxon>Pleosporineae</taxon>
        <taxon>Phaeosphaeriaceae</taxon>
        <taxon>Paraphoma</taxon>
    </lineage>
</organism>
<evidence type="ECO:0000313" key="2">
    <source>
        <dbReference type="EMBL" id="KAH7088222.1"/>
    </source>
</evidence>
<proteinExistence type="predicted"/>
<sequence>MAAEPRVSDAQQVLLRNWAVDTNFELDIYDTPKRQFNVLAKLQGWEGGSEPWNANWLECFGEEYIWRAGMTIRPLPKTRRVFSENAAMTSENATPVPSDDGGSVSEEDHGTGSDIGGGVWYQFKGFKPDPNAPFRQEFWRLSLHLQHRGWTREEIREQRAILFEGDFDETFGTDFGSLADWQEFCRICSIVPVPDTIPECVEALTDVLVNIYDVLDHKRTKKEKPLIPFDDFEEFKAYTLKGRTYPCEKAKADTFLIVFLKELLIEHQYD</sequence>
<feature type="region of interest" description="Disordered" evidence="1">
    <location>
        <begin position="86"/>
        <end position="111"/>
    </location>
</feature>